<keyword evidence="2" id="KW-1185">Reference proteome</keyword>
<reference evidence="1 2" key="1">
    <citation type="submission" date="2019-02" db="EMBL/GenBank/DDBJ databases">
        <title>Deep-cultivation of Planctomycetes and their phenomic and genomic characterization uncovers novel biology.</title>
        <authorList>
            <person name="Wiegand S."/>
            <person name="Jogler M."/>
            <person name="Boedeker C."/>
            <person name="Pinto D."/>
            <person name="Vollmers J."/>
            <person name="Rivas-Marin E."/>
            <person name="Kohn T."/>
            <person name="Peeters S.H."/>
            <person name="Heuer A."/>
            <person name="Rast P."/>
            <person name="Oberbeckmann S."/>
            <person name="Bunk B."/>
            <person name="Jeske O."/>
            <person name="Meyerdierks A."/>
            <person name="Storesund J.E."/>
            <person name="Kallscheuer N."/>
            <person name="Luecker S."/>
            <person name="Lage O.M."/>
            <person name="Pohl T."/>
            <person name="Merkel B.J."/>
            <person name="Hornburger P."/>
            <person name="Mueller R.-W."/>
            <person name="Bruemmer F."/>
            <person name="Labrenz M."/>
            <person name="Spormann A.M."/>
            <person name="Op den Camp H."/>
            <person name="Overmann J."/>
            <person name="Amann R."/>
            <person name="Jetten M.S.M."/>
            <person name="Mascher T."/>
            <person name="Medema M.H."/>
            <person name="Devos D.P."/>
            <person name="Kaster A.-K."/>
            <person name="Ovreas L."/>
            <person name="Rohde M."/>
            <person name="Galperin M.Y."/>
            <person name="Jogler C."/>
        </authorList>
    </citation>
    <scope>NUCLEOTIDE SEQUENCE [LARGE SCALE GENOMIC DNA]</scope>
    <source>
        <strain evidence="1 2">Mal33</strain>
    </source>
</reference>
<dbReference type="RefSeq" id="WP_145118517.1">
    <property type="nucleotide sequence ID" value="NZ_CP036292.1"/>
</dbReference>
<evidence type="ECO:0000313" key="1">
    <source>
        <dbReference type="EMBL" id="QDV55169.1"/>
    </source>
</evidence>
<protein>
    <submittedName>
        <fullName evidence="1">Uncharacterized protein</fullName>
    </submittedName>
</protein>
<dbReference type="AlphaFoldDB" id="A0A518IPZ4"/>
<dbReference type="OrthoDB" id="255244at2"/>
<sequence length="246" mass="28330">MTDSNDEETSDAWKQFEQSWRRGNPLNLWEAISTVSPVYRRDLAVEFAMIDLEWRWRLNIDNEPRDTRHYAGMLTALQLDAEHYVSMLEHEFIVRSQWGDRPTIDEMLDGFPSAGELHSVLETALDENFPVFCFLKKEDERLLEHRVKLVTSFGRQTADDADGKYSISFDKASTRCVIADANETAIAESHLEIKRIGADRILAEIHAPNTNCLAADQPLLPHQPSELRLPLKLQLENHQIFFDCGF</sequence>
<evidence type="ECO:0000313" key="2">
    <source>
        <dbReference type="Proteomes" id="UP000316770"/>
    </source>
</evidence>
<dbReference type="Proteomes" id="UP000316770">
    <property type="component" value="Chromosome"/>
</dbReference>
<proteinExistence type="predicted"/>
<gene>
    <name evidence="1" type="ORF">Mal33_11390</name>
</gene>
<accession>A0A518IPZ4</accession>
<organism evidence="1 2">
    <name type="scientific">Rosistilla oblonga</name>
    <dbReference type="NCBI Taxonomy" id="2527990"/>
    <lineage>
        <taxon>Bacteria</taxon>
        <taxon>Pseudomonadati</taxon>
        <taxon>Planctomycetota</taxon>
        <taxon>Planctomycetia</taxon>
        <taxon>Pirellulales</taxon>
        <taxon>Pirellulaceae</taxon>
        <taxon>Rosistilla</taxon>
    </lineage>
</organism>
<name>A0A518IPZ4_9BACT</name>
<dbReference type="EMBL" id="CP036318">
    <property type="protein sequence ID" value="QDV55169.1"/>
    <property type="molecule type" value="Genomic_DNA"/>
</dbReference>